<dbReference type="PANTHER" id="PTHR33321:SF12">
    <property type="entry name" value="PLANT BASIC SECRETORY PROTEIN (BSP) FAMILY PROTEIN"/>
    <property type="match status" value="1"/>
</dbReference>
<feature type="compositionally biased region" description="Basic and acidic residues" evidence="1">
    <location>
        <begin position="49"/>
        <end position="63"/>
    </location>
</feature>
<dbReference type="OrthoDB" id="891726at2759"/>
<dbReference type="PANTHER" id="PTHR33321">
    <property type="match status" value="1"/>
</dbReference>
<accession>A0A2P5I713</accession>
<dbReference type="Proteomes" id="UP000094444">
    <property type="component" value="Unassembled WGS sequence"/>
</dbReference>
<feature type="region of interest" description="Disordered" evidence="1">
    <location>
        <begin position="117"/>
        <end position="174"/>
    </location>
</feature>
<feature type="region of interest" description="Disordered" evidence="1">
    <location>
        <begin position="1"/>
        <end position="76"/>
    </location>
</feature>
<keyword evidence="3" id="KW-1185">Reference proteome</keyword>
<evidence type="ECO:0000313" key="3">
    <source>
        <dbReference type="Proteomes" id="UP000094444"/>
    </source>
</evidence>
<evidence type="ECO:0000313" key="2">
    <source>
        <dbReference type="EMBL" id="POS78312.1"/>
    </source>
</evidence>
<organism evidence="2 3">
    <name type="scientific">Diaporthe helianthi</name>
    <dbReference type="NCBI Taxonomy" id="158607"/>
    <lineage>
        <taxon>Eukaryota</taxon>
        <taxon>Fungi</taxon>
        <taxon>Dikarya</taxon>
        <taxon>Ascomycota</taxon>
        <taxon>Pezizomycotina</taxon>
        <taxon>Sordariomycetes</taxon>
        <taxon>Sordariomycetidae</taxon>
        <taxon>Diaporthales</taxon>
        <taxon>Diaporthaceae</taxon>
        <taxon>Diaporthe</taxon>
    </lineage>
</organism>
<feature type="compositionally biased region" description="Acidic residues" evidence="1">
    <location>
        <begin position="124"/>
        <end position="134"/>
    </location>
</feature>
<evidence type="ECO:0000256" key="1">
    <source>
        <dbReference type="SAM" id="MobiDB-lite"/>
    </source>
</evidence>
<gene>
    <name evidence="2" type="ORF">DHEL01_v203299</name>
</gene>
<dbReference type="InterPro" id="IPR007541">
    <property type="entry name" value="Uncharacterised_BSP"/>
</dbReference>
<dbReference type="EMBL" id="MAVT02000196">
    <property type="protein sequence ID" value="POS78312.1"/>
    <property type="molecule type" value="Genomic_DNA"/>
</dbReference>
<protein>
    <submittedName>
        <fullName evidence="2">Plant Basic Secretory protein</fullName>
    </submittedName>
</protein>
<feature type="compositionally biased region" description="Low complexity" evidence="1">
    <location>
        <begin position="14"/>
        <end position="34"/>
    </location>
</feature>
<feature type="compositionally biased region" description="Polar residues" evidence="1">
    <location>
        <begin position="1"/>
        <end position="10"/>
    </location>
</feature>
<proteinExistence type="predicted"/>
<dbReference type="InParanoid" id="A0A2P5I713"/>
<reference evidence="2" key="1">
    <citation type="submission" date="2017-09" db="EMBL/GenBank/DDBJ databases">
        <title>Polyketide synthases of a Diaporthe helianthi virulent isolate.</title>
        <authorList>
            <person name="Baroncelli R."/>
        </authorList>
    </citation>
    <scope>NUCLEOTIDE SEQUENCE [LARGE SCALE GENOMIC DNA]</scope>
    <source>
        <strain evidence="2">7/96</strain>
    </source>
</reference>
<name>A0A2P5I713_DIAHE</name>
<dbReference type="AlphaFoldDB" id="A0A2P5I713"/>
<sequence>MTRNHPSTSPAPNPSSIFMPPTTSSSPSGSTGQPTPLPKRPLPDDEEQREQQDGQGERSGRKDDDDDDNTFPLPKLRLHIQDAMHPGASRFLAAVDAPALLSRSVQTVLRLLYVSPQKHRAHDEDEDKAEEDGTTMEQQQQQQQQQSPTSPTTRSHSRSRPSRPHYTPPPTRSVTLFLEDMDGVAYTQGMDLDDDHKEIHLSMGYVKGIRRAPAPSPSPAPTANQPTTTTKGDIAGAYEIEGVLVHELVHCFQYNGRGKCPGGLVEGIADWVRLSARLGAPHWRRDAVPDRWDQGYERTAYFLDWLERRFGRGTVRRMNEALRVREYKQTEFWTGLFGYDVDVLWKEYLKTLKKDGRD</sequence>
<feature type="compositionally biased region" description="Low complexity" evidence="1">
    <location>
        <begin position="138"/>
        <end position="154"/>
    </location>
</feature>
<comment type="caution">
    <text evidence="2">The sequence shown here is derived from an EMBL/GenBank/DDBJ whole genome shotgun (WGS) entry which is preliminary data.</text>
</comment>
<dbReference type="Pfam" id="PF04450">
    <property type="entry name" value="BSP"/>
    <property type="match status" value="2"/>
</dbReference>
<dbReference type="STRING" id="158607.A0A2P5I713"/>